<dbReference type="Gene3D" id="1.20.5.170">
    <property type="match status" value="1"/>
</dbReference>
<protein>
    <recommendedName>
        <fullName evidence="7">BZIP domain-containing protein</fullName>
    </recommendedName>
</protein>
<evidence type="ECO:0000259" key="7">
    <source>
        <dbReference type="SMART" id="SM00338"/>
    </source>
</evidence>
<organism evidence="8 9">
    <name type="scientific">Gossypium stocksii</name>
    <dbReference type="NCBI Taxonomy" id="47602"/>
    <lineage>
        <taxon>Eukaryota</taxon>
        <taxon>Viridiplantae</taxon>
        <taxon>Streptophyta</taxon>
        <taxon>Embryophyta</taxon>
        <taxon>Tracheophyta</taxon>
        <taxon>Spermatophyta</taxon>
        <taxon>Magnoliopsida</taxon>
        <taxon>eudicotyledons</taxon>
        <taxon>Gunneridae</taxon>
        <taxon>Pentapetalae</taxon>
        <taxon>rosids</taxon>
        <taxon>malvids</taxon>
        <taxon>Malvales</taxon>
        <taxon>Malvaceae</taxon>
        <taxon>Malvoideae</taxon>
        <taxon>Gossypium</taxon>
    </lineage>
</organism>
<evidence type="ECO:0000256" key="3">
    <source>
        <dbReference type="ARBA" id="ARBA00023027"/>
    </source>
</evidence>
<dbReference type="PRINTS" id="PR01434">
    <property type="entry name" value="NADHDHGNASE5"/>
</dbReference>
<evidence type="ECO:0000256" key="6">
    <source>
        <dbReference type="SAM" id="MobiDB-lite"/>
    </source>
</evidence>
<feature type="region of interest" description="Disordered" evidence="6">
    <location>
        <begin position="123"/>
        <end position="151"/>
    </location>
</feature>
<keyword evidence="1" id="KW-1278">Translocase</keyword>
<keyword evidence="3" id="KW-0520">NAD</keyword>
<name>A0A9D3W149_9ROSI</name>
<evidence type="ECO:0000256" key="2">
    <source>
        <dbReference type="ARBA" id="ARBA00023015"/>
    </source>
</evidence>
<keyword evidence="9" id="KW-1185">Reference proteome</keyword>
<dbReference type="PANTHER" id="PTHR46391:SF21">
    <property type="entry name" value="BZIP DOMAIN-CONTAINING PROTEIN"/>
    <property type="match status" value="1"/>
</dbReference>
<dbReference type="EMBL" id="JAIQCV010000004">
    <property type="protein sequence ID" value="KAH1105985.1"/>
    <property type="molecule type" value="Genomic_DNA"/>
</dbReference>
<keyword evidence="4" id="KW-0804">Transcription</keyword>
<dbReference type="GO" id="GO:0005634">
    <property type="term" value="C:nucleus"/>
    <property type="evidence" value="ECO:0007669"/>
    <property type="project" value="TreeGrafter"/>
</dbReference>
<dbReference type="InterPro" id="IPR004827">
    <property type="entry name" value="bZIP"/>
</dbReference>
<dbReference type="InterPro" id="IPR052483">
    <property type="entry name" value="bZIP_transcription_regulators"/>
</dbReference>
<dbReference type="SMART" id="SM00338">
    <property type="entry name" value="BRLZ"/>
    <property type="match status" value="1"/>
</dbReference>
<feature type="region of interest" description="Disordered" evidence="6">
    <location>
        <begin position="304"/>
        <end position="325"/>
    </location>
</feature>
<evidence type="ECO:0000256" key="1">
    <source>
        <dbReference type="ARBA" id="ARBA00022967"/>
    </source>
</evidence>
<dbReference type="InterPro" id="IPR001750">
    <property type="entry name" value="ND/Mrp_TM"/>
</dbReference>
<keyword evidence="2" id="KW-0805">Transcription regulation</keyword>
<accession>A0A9D3W149</accession>
<feature type="compositionally biased region" description="Polar residues" evidence="6">
    <location>
        <begin position="123"/>
        <end position="138"/>
    </location>
</feature>
<feature type="domain" description="BZIP" evidence="7">
    <location>
        <begin position="152"/>
        <end position="216"/>
    </location>
</feature>
<evidence type="ECO:0000313" key="8">
    <source>
        <dbReference type="EMBL" id="KAH1105985.1"/>
    </source>
</evidence>
<dbReference type="AlphaFoldDB" id="A0A9D3W149"/>
<evidence type="ECO:0000256" key="5">
    <source>
        <dbReference type="ARBA" id="ARBA00023242"/>
    </source>
</evidence>
<dbReference type="OrthoDB" id="552661at2759"/>
<dbReference type="GO" id="GO:0045893">
    <property type="term" value="P:positive regulation of DNA-templated transcription"/>
    <property type="evidence" value="ECO:0007669"/>
    <property type="project" value="TreeGrafter"/>
</dbReference>
<comment type="caution">
    <text evidence="8">The sequence shown here is derived from an EMBL/GenBank/DDBJ whole genome shotgun (WGS) entry which is preliminary data.</text>
</comment>
<dbReference type="Proteomes" id="UP000828251">
    <property type="component" value="Unassembled WGS sequence"/>
</dbReference>
<dbReference type="PANTHER" id="PTHR46391">
    <property type="entry name" value="BASIC LEUCINE ZIPPER 34"/>
    <property type="match status" value="1"/>
</dbReference>
<dbReference type="Pfam" id="PF00361">
    <property type="entry name" value="Proton_antipo_M"/>
    <property type="match status" value="1"/>
</dbReference>
<evidence type="ECO:0000256" key="4">
    <source>
        <dbReference type="ARBA" id="ARBA00023163"/>
    </source>
</evidence>
<dbReference type="GO" id="GO:0003700">
    <property type="term" value="F:DNA-binding transcription factor activity"/>
    <property type="evidence" value="ECO:0007669"/>
    <property type="project" value="InterPro"/>
</dbReference>
<reference evidence="8 9" key="1">
    <citation type="journal article" date="2021" name="Plant Biotechnol. J.">
        <title>Multi-omics assisted identification of the key and species-specific regulatory components of drought-tolerant mechanisms in Gossypium stocksii.</title>
        <authorList>
            <person name="Yu D."/>
            <person name="Ke L."/>
            <person name="Zhang D."/>
            <person name="Wu Y."/>
            <person name="Sun Y."/>
            <person name="Mei J."/>
            <person name="Sun J."/>
            <person name="Sun Y."/>
        </authorList>
    </citation>
    <scope>NUCLEOTIDE SEQUENCE [LARGE SCALE GENOMIC DNA]</scope>
    <source>
        <strain evidence="9">cv. E1</strain>
        <tissue evidence="8">Leaf</tissue>
    </source>
</reference>
<evidence type="ECO:0000313" key="9">
    <source>
        <dbReference type="Proteomes" id="UP000828251"/>
    </source>
</evidence>
<proteinExistence type="predicted"/>
<dbReference type="GO" id="GO:0009536">
    <property type="term" value="C:plastid"/>
    <property type="evidence" value="ECO:0007669"/>
    <property type="project" value="UniProtKB-ARBA"/>
</dbReference>
<gene>
    <name evidence="8" type="ORF">J1N35_009753</name>
</gene>
<sequence length="325" mass="35798">MNNLYRINDTDVSRKHKCRCPLSSPSSSDILQLTASPLIVKVRERELLRLREIGNVAKSAQLPLNVWSVDVMEGPTSISTLINVATIVATDLIEVMAGINNRDVNEETLNITPFPNLPSNGSCNANNERVPQSTNGNQVPHDEGQGVDTNMAMDPKTLKRAAANRLYSQRYRLKQINYIAQLEAKARALEAEVGAAYPKIRDADAQNSLLRAENGSMQEKLSVLSGEIMLKEAKYHELKKEKDALKQLSLMHLSPAFAESSQPNHYGYPPPENKAKINPLSSQNTPPQTIITFKATPTALNWTQPIGGGSQTKPIIPPATQHFTD</sequence>
<keyword evidence="5" id="KW-0539">Nucleus</keyword>
<dbReference type="GO" id="GO:0003677">
    <property type="term" value="F:DNA binding"/>
    <property type="evidence" value="ECO:0007669"/>
    <property type="project" value="TreeGrafter"/>
</dbReference>